<accession>A0A7W3ZTA6</accession>
<evidence type="ECO:0000313" key="5">
    <source>
        <dbReference type="Proteomes" id="UP000517765"/>
    </source>
</evidence>
<gene>
    <name evidence="4" type="ORF">H3147_14795</name>
</gene>
<dbReference type="EMBL" id="JABJXA010000079">
    <property type="protein sequence ID" value="MBB1260094.1"/>
    <property type="molecule type" value="Genomic_DNA"/>
</dbReference>
<dbReference type="PANTHER" id="PTHR30055:SF231">
    <property type="entry name" value="TRANSCRIPTIONAL REGULATORY PROTEIN (PROBABLY DEOR-FAMILY)-RELATED"/>
    <property type="match status" value="1"/>
</dbReference>
<dbReference type="GO" id="GO:0000976">
    <property type="term" value="F:transcription cis-regulatory region binding"/>
    <property type="evidence" value="ECO:0007669"/>
    <property type="project" value="TreeGrafter"/>
</dbReference>
<dbReference type="InterPro" id="IPR036271">
    <property type="entry name" value="Tet_transcr_reg_TetR-rel_C_sf"/>
</dbReference>
<dbReference type="SUPFAM" id="SSF46689">
    <property type="entry name" value="Homeodomain-like"/>
    <property type="match status" value="1"/>
</dbReference>
<dbReference type="InterPro" id="IPR009057">
    <property type="entry name" value="Homeodomain-like_sf"/>
</dbReference>
<feature type="domain" description="HTH tetR-type" evidence="3">
    <location>
        <begin position="12"/>
        <end position="72"/>
    </location>
</feature>
<dbReference type="InterPro" id="IPR001647">
    <property type="entry name" value="HTH_TetR"/>
</dbReference>
<dbReference type="PANTHER" id="PTHR30055">
    <property type="entry name" value="HTH-TYPE TRANSCRIPTIONAL REGULATOR RUTR"/>
    <property type="match status" value="1"/>
</dbReference>
<feature type="DNA-binding region" description="H-T-H motif" evidence="2">
    <location>
        <begin position="35"/>
        <end position="54"/>
    </location>
</feature>
<dbReference type="Proteomes" id="UP000517765">
    <property type="component" value="Unassembled WGS sequence"/>
</dbReference>
<organism evidence="4 5">
    <name type="scientific">Streptomyces alkaliterrae</name>
    <dbReference type="NCBI Taxonomy" id="2213162"/>
    <lineage>
        <taxon>Bacteria</taxon>
        <taxon>Bacillati</taxon>
        <taxon>Actinomycetota</taxon>
        <taxon>Actinomycetes</taxon>
        <taxon>Kitasatosporales</taxon>
        <taxon>Streptomycetaceae</taxon>
        <taxon>Streptomyces</taxon>
    </lineage>
</organism>
<reference evidence="5" key="1">
    <citation type="submission" date="2020-05" db="EMBL/GenBank/DDBJ databases">
        <title>Classification of alakaliphilic streptomycetes isolated from an alkaline soil next to Lonar Crater, India and a proposal for the recognition of Streptomyces alkaliterrae sp. nov.</title>
        <authorList>
            <person name="Golinska P."/>
        </authorList>
    </citation>
    <scope>NUCLEOTIDE SEQUENCE [LARGE SCALE GENOMIC DNA]</scope>
    <source>
        <strain evidence="5">OF8</strain>
    </source>
</reference>
<dbReference type="InterPro" id="IPR050109">
    <property type="entry name" value="HTH-type_TetR-like_transc_reg"/>
</dbReference>
<evidence type="ECO:0000259" key="3">
    <source>
        <dbReference type="PROSITE" id="PS50977"/>
    </source>
</evidence>
<comment type="caution">
    <text evidence="4">The sequence shown here is derived from an EMBL/GenBank/DDBJ whole genome shotgun (WGS) entry which is preliminary data.</text>
</comment>
<dbReference type="InterPro" id="IPR041583">
    <property type="entry name" value="TetR_C_31"/>
</dbReference>
<dbReference type="PROSITE" id="PS50977">
    <property type="entry name" value="HTH_TETR_2"/>
    <property type="match status" value="1"/>
</dbReference>
<keyword evidence="1 2" id="KW-0238">DNA-binding</keyword>
<evidence type="ECO:0000256" key="1">
    <source>
        <dbReference type="ARBA" id="ARBA00023125"/>
    </source>
</evidence>
<dbReference type="GO" id="GO:0003700">
    <property type="term" value="F:DNA-binding transcription factor activity"/>
    <property type="evidence" value="ECO:0007669"/>
    <property type="project" value="TreeGrafter"/>
</dbReference>
<protein>
    <submittedName>
        <fullName evidence="4">TetR family transcriptional regulator</fullName>
    </submittedName>
</protein>
<evidence type="ECO:0000256" key="2">
    <source>
        <dbReference type="PROSITE-ProRule" id="PRU00335"/>
    </source>
</evidence>
<dbReference type="AlphaFoldDB" id="A0A7W3ZTA6"/>
<name>A0A7W3ZTA6_9ACTN</name>
<dbReference type="Pfam" id="PF00440">
    <property type="entry name" value="TetR_N"/>
    <property type="match status" value="1"/>
</dbReference>
<sequence length="186" mass="20577">MATSIRRRRHDPERRQRIIDAAIDIARERGIDALSHRAVAAAADVPLGSTTYHFAGLDDLLVAALDQANNAWLDGLEEWERALPPDADLAAELAALIERTVAGDRQQVTLEYELYVAALRHERLRPLAAGCVDRVAELLARRTPDPATARALAALTDGLMLQLLLTGRRADRTELRELFARCCPEL</sequence>
<proteinExistence type="predicted"/>
<dbReference type="Gene3D" id="1.10.357.10">
    <property type="entry name" value="Tetracycline Repressor, domain 2"/>
    <property type="match status" value="1"/>
</dbReference>
<dbReference type="Pfam" id="PF17940">
    <property type="entry name" value="TetR_C_31"/>
    <property type="match status" value="1"/>
</dbReference>
<dbReference type="RefSeq" id="WP_181356372.1">
    <property type="nucleotide sequence ID" value="NZ_JABJXA010000079.1"/>
</dbReference>
<evidence type="ECO:0000313" key="4">
    <source>
        <dbReference type="EMBL" id="MBB1260094.1"/>
    </source>
</evidence>
<dbReference type="SUPFAM" id="SSF48498">
    <property type="entry name" value="Tetracyclin repressor-like, C-terminal domain"/>
    <property type="match status" value="1"/>
</dbReference>